<evidence type="ECO:0000313" key="4">
    <source>
        <dbReference type="Proteomes" id="UP001595607"/>
    </source>
</evidence>
<organism evidence="3 4">
    <name type="scientific">Parvularcula lutaonensis</name>
    <dbReference type="NCBI Taxonomy" id="491923"/>
    <lineage>
        <taxon>Bacteria</taxon>
        <taxon>Pseudomonadati</taxon>
        <taxon>Pseudomonadota</taxon>
        <taxon>Alphaproteobacteria</taxon>
        <taxon>Parvularculales</taxon>
        <taxon>Parvularculaceae</taxon>
        <taxon>Parvularcula</taxon>
    </lineage>
</organism>
<proteinExistence type="predicted"/>
<reference evidence="4" key="1">
    <citation type="journal article" date="2019" name="Int. J. Syst. Evol. Microbiol.">
        <title>The Global Catalogue of Microorganisms (GCM) 10K type strain sequencing project: providing services to taxonomists for standard genome sequencing and annotation.</title>
        <authorList>
            <consortium name="The Broad Institute Genomics Platform"/>
            <consortium name="The Broad Institute Genome Sequencing Center for Infectious Disease"/>
            <person name="Wu L."/>
            <person name="Ma J."/>
        </authorList>
    </citation>
    <scope>NUCLEOTIDE SEQUENCE [LARGE SCALE GENOMIC DNA]</scope>
    <source>
        <strain evidence="4">KCTC 22245</strain>
    </source>
</reference>
<comment type="caution">
    <text evidence="3">The sequence shown here is derived from an EMBL/GenBank/DDBJ whole genome shotgun (WGS) entry which is preliminary data.</text>
</comment>
<dbReference type="InterPro" id="IPR007420">
    <property type="entry name" value="DUF465"/>
</dbReference>
<evidence type="ECO:0000256" key="2">
    <source>
        <dbReference type="SAM" id="MobiDB-lite"/>
    </source>
</evidence>
<evidence type="ECO:0000256" key="1">
    <source>
        <dbReference type="SAM" id="Coils"/>
    </source>
</evidence>
<dbReference type="Gene3D" id="6.10.280.50">
    <property type="match status" value="1"/>
</dbReference>
<feature type="coiled-coil region" evidence="1">
    <location>
        <begin position="30"/>
        <end position="85"/>
    </location>
</feature>
<dbReference type="EMBL" id="JBHRVA010000003">
    <property type="protein sequence ID" value="MFC3303111.1"/>
    <property type="molecule type" value="Genomic_DNA"/>
</dbReference>
<accession>A0ABV7MFP7</accession>
<gene>
    <name evidence="3" type="ORF">ACFONP_10245</name>
</gene>
<keyword evidence="1" id="KW-0175">Coiled coil</keyword>
<keyword evidence="4" id="KW-1185">Reference proteome</keyword>
<dbReference type="Proteomes" id="UP001595607">
    <property type="component" value="Unassembled WGS sequence"/>
</dbReference>
<sequence length="92" mass="10576">MSGNKRPPFEVIDGDGSKAETLPDPDGANDEALALKIKELEQEHRDLDQAIAMMEERMPYDRLTIGRMKKRKLVLKDQIQELRDRLFPDIIA</sequence>
<dbReference type="InterPro" id="IPR038444">
    <property type="entry name" value="DUF465_sf"/>
</dbReference>
<evidence type="ECO:0000313" key="3">
    <source>
        <dbReference type="EMBL" id="MFC3303111.1"/>
    </source>
</evidence>
<dbReference type="Pfam" id="PF04325">
    <property type="entry name" value="DUF465"/>
    <property type="match status" value="1"/>
</dbReference>
<dbReference type="RefSeq" id="WP_189575339.1">
    <property type="nucleotide sequence ID" value="NZ_BMXU01000002.1"/>
</dbReference>
<name>A0ABV7MFP7_9PROT</name>
<feature type="region of interest" description="Disordered" evidence="2">
    <location>
        <begin position="1"/>
        <end position="28"/>
    </location>
</feature>
<protein>
    <submittedName>
        <fullName evidence="3">YdcH family protein</fullName>
    </submittedName>
</protein>